<dbReference type="InterPro" id="IPR036249">
    <property type="entry name" value="Thioredoxin-like_sf"/>
</dbReference>
<dbReference type="GO" id="GO:0016740">
    <property type="term" value="F:transferase activity"/>
    <property type="evidence" value="ECO:0007669"/>
    <property type="project" value="UniProtKB-KW"/>
</dbReference>
<keyword evidence="3" id="KW-1185">Reference proteome</keyword>
<proteinExistence type="predicted"/>
<dbReference type="Pfam" id="PF13409">
    <property type="entry name" value="GST_N_2"/>
    <property type="match status" value="1"/>
</dbReference>
<dbReference type="RefSeq" id="WP_119399589.1">
    <property type="nucleotide sequence ID" value="NZ_QWJJ01000011.1"/>
</dbReference>
<reference evidence="2 3" key="1">
    <citation type="submission" date="2018-08" db="EMBL/GenBank/DDBJ databases">
        <title>Pseudooceanicola sediminis CY03 in the family Rhodobacteracea.</title>
        <authorList>
            <person name="Zhang Y.-J."/>
        </authorList>
    </citation>
    <scope>NUCLEOTIDE SEQUENCE [LARGE SCALE GENOMIC DNA]</scope>
    <source>
        <strain evidence="2 3">CY03</strain>
    </source>
</reference>
<sequence length="203" mass="22921">MKLSLYWGSASPFVRKVMVVAHELGLENDIEILDSAANPVERDTRIQAFNPLAKVPAARADDGTLLYDSRVICEYLDTMSNGGLFPLPLPARWTALRRQALADGLLDAALLIRYETLLRPKDRQWSLWVEKQHEKLNDALTAMAADIPAPDCRDIGAISYACTLGWLDFRFTELDWRRGRADLAAWHRAYEARPAMIATRPRA</sequence>
<dbReference type="Gene3D" id="3.40.30.10">
    <property type="entry name" value="Glutaredoxin"/>
    <property type="match status" value="1"/>
</dbReference>
<evidence type="ECO:0000259" key="1">
    <source>
        <dbReference type="PROSITE" id="PS50404"/>
    </source>
</evidence>
<dbReference type="SUPFAM" id="SSF52833">
    <property type="entry name" value="Thioredoxin-like"/>
    <property type="match status" value="1"/>
</dbReference>
<dbReference type="InterPro" id="IPR036282">
    <property type="entry name" value="Glutathione-S-Trfase_C_sf"/>
</dbReference>
<name>A0A399IYS3_9RHOB</name>
<dbReference type="SUPFAM" id="SSF47616">
    <property type="entry name" value="GST C-terminal domain-like"/>
    <property type="match status" value="1"/>
</dbReference>
<dbReference type="Gene3D" id="1.20.1050.10">
    <property type="match status" value="1"/>
</dbReference>
<evidence type="ECO:0000313" key="3">
    <source>
        <dbReference type="Proteomes" id="UP000265848"/>
    </source>
</evidence>
<dbReference type="Proteomes" id="UP000265848">
    <property type="component" value="Unassembled WGS sequence"/>
</dbReference>
<dbReference type="AlphaFoldDB" id="A0A399IYS3"/>
<accession>A0A399IYS3</accession>
<protein>
    <submittedName>
        <fullName evidence="2">Glutathione S-transferase</fullName>
    </submittedName>
</protein>
<dbReference type="Pfam" id="PF13410">
    <property type="entry name" value="GST_C_2"/>
    <property type="match status" value="1"/>
</dbReference>
<dbReference type="CDD" id="cd03205">
    <property type="entry name" value="GST_C_6"/>
    <property type="match status" value="1"/>
</dbReference>
<feature type="domain" description="GST N-terminal" evidence="1">
    <location>
        <begin position="1"/>
        <end position="84"/>
    </location>
</feature>
<keyword evidence="2" id="KW-0808">Transferase</keyword>
<organism evidence="2 3">
    <name type="scientific">Pseudooceanicola sediminis</name>
    <dbReference type="NCBI Taxonomy" id="2211117"/>
    <lineage>
        <taxon>Bacteria</taxon>
        <taxon>Pseudomonadati</taxon>
        <taxon>Pseudomonadota</taxon>
        <taxon>Alphaproteobacteria</taxon>
        <taxon>Rhodobacterales</taxon>
        <taxon>Paracoccaceae</taxon>
        <taxon>Pseudooceanicola</taxon>
    </lineage>
</organism>
<comment type="caution">
    <text evidence="2">The sequence shown here is derived from an EMBL/GenBank/DDBJ whole genome shotgun (WGS) entry which is preliminary data.</text>
</comment>
<gene>
    <name evidence="2" type="ORF">DL237_13445</name>
</gene>
<dbReference type="CDD" id="cd03049">
    <property type="entry name" value="GST_N_3"/>
    <property type="match status" value="1"/>
</dbReference>
<dbReference type="InterPro" id="IPR004045">
    <property type="entry name" value="Glutathione_S-Trfase_N"/>
</dbReference>
<evidence type="ECO:0000313" key="2">
    <source>
        <dbReference type="EMBL" id="RII38205.1"/>
    </source>
</evidence>
<dbReference type="PROSITE" id="PS50404">
    <property type="entry name" value="GST_NTER"/>
    <property type="match status" value="1"/>
</dbReference>
<dbReference type="EMBL" id="QWJJ01000011">
    <property type="protein sequence ID" value="RII38205.1"/>
    <property type="molecule type" value="Genomic_DNA"/>
</dbReference>
<dbReference type="OrthoDB" id="9795329at2"/>